<feature type="compositionally biased region" description="Basic and acidic residues" evidence="2">
    <location>
        <begin position="889"/>
        <end position="907"/>
    </location>
</feature>
<feature type="region of interest" description="Disordered" evidence="2">
    <location>
        <begin position="1105"/>
        <end position="1171"/>
    </location>
</feature>
<organism evidence="3 4">
    <name type="scientific">Aureobasidium vineae</name>
    <dbReference type="NCBI Taxonomy" id="2773715"/>
    <lineage>
        <taxon>Eukaryota</taxon>
        <taxon>Fungi</taxon>
        <taxon>Dikarya</taxon>
        <taxon>Ascomycota</taxon>
        <taxon>Pezizomycotina</taxon>
        <taxon>Dothideomycetes</taxon>
        <taxon>Dothideomycetidae</taxon>
        <taxon>Dothideales</taxon>
        <taxon>Saccotheciaceae</taxon>
        <taxon>Aureobasidium</taxon>
    </lineage>
</organism>
<proteinExistence type="predicted"/>
<dbReference type="GO" id="GO:0000785">
    <property type="term" value="C:chromatin"/>
    <property type="evidence" value="ECO:0007669"/>
    <property type="project" value="TreeGrafter"/>
</dbReference>
<feature type="compositionally biased region" description="Polar residues" evidence="2">
    <location>
        <begin position="15"/>
        <end position="25"/>
    </location>
</feature>
<feature type="region of interest" description="Disordered" evidence="2">
    <location>
        <begin position="1191"/>
        <end position="1298"/>
    </location>
</feature>
<feature type="region of interest" description="Disordered" evidence="2">
    <location>
        <begin position="1065"/>
        <end position="1084"/>
    </location>
</feature>
<feature type="coiled-coil region" evidence="1">
    <location>
        <begin position="705"/>
        <end position="783"/>
    </location>
</feature>
<gene>
    <name evidence="3" type="ORF">AWRI4619_LOCUS1713</name>
</gene>
<feature type="compositionally biased region" description="Low complexity" evidence="2">
    <location>
        <begin position="967"/>
        <end position="976"/>
    </location>
</feature>
<feature type="compositionally biased region" description="Polar residues" evidence="2">
    <location>
        <begin position="204"/>
        <end position="217"/>
    </location>
</feature>
<dbReference type="EMBL" id="CAIJEN010000002">
    <property type="protein sequence ID" value="CAD0083146.1"/>
    <property type="molecule type" value="Genomic_DNA"/>
</dbReference>
<dbReference type="Proteomes" id="UP000716446">
    <property type="component" value="Unassembled WGS sequence"/>
</dbReference>
<feature type="compositionally biased region" description="Basic and acidic residues" evidence="2">
    <location>
        <begin position="97"/>
        <end position="111"/>
    </location>
</feature>
<feature type="compositionally biased region" description="Polar residues" evidence="2">
    <location>
        <begin position="1156"/>
        <end position="1171"/>
    </location>
</feature>
<feature type="region of interest" description="Disordered" evidence="2">
    <location>
        <begin position="920"/>
        <end position="941"/>
    </location>
</feature>
<feature type="compositionally biased region" description="Polar residues" evidence="2">
    <location>
        <begin position="1015"/>
        <end position="1026"/>
    </location>
</feature>
<feature type="region of interest" description="Disordered" evidence="2">
    <location>
        <begin position="875"/>
        <end position="908"/>
    </location>
</feature>
<dbReference type="SUPFAM" id="SSF90257">
    <property type="entry name" value="Myosin rod fragments"/>
    <property type="match status" value="1"/>
</dbReference>
<feature type="compositionally biased region" description="Polar residues" evidence="2">
    <location>
        <begin position="1070"/>
        <end position="1080"/>
    </location>
</feature>
<feature type="compositionally biased region" description="Basic and acidic residues" evidence="2">
    <location>
        <begin position="122"/>
        <end position="136"/>
    </location>
</feature>
<feature type="compositionally biased region" description="Low complexity" evidence="2">
    <location>
        <begin position="993"/>
        <end position="1013"/>
    </location>
</feature>
<feature type="coiled-coil region" evidence="1">
    <location>
        <begin position="378"/>
        <end position="412"/>
    </location>
</feature>
<evidence type="ECO:0000313" key="4">
    <source>
        <dbReference type="Proteomes" id="UP000716446"/>
    </source>
</evidence>
<dbReference type="PANTHER" id="PTHR43941">
    <property type="entry name" value="STRUCTURAL MAINTENANCE OF CHROMOSOMES PROTEIN 2"/>
    <property type="match status" value="1"/>
</dbReference>
<keyword evidence="1" id="KW-0175">Coiled coil</keyword>
<feature type="region of interest" description="Disordered" evidence="2">
    <location>
        <begin position="966"/>
        <end position="1043"/>
    </location>
</feature>
<dbReference type="GO" id="GO:0003682">
    <property type="term" value="F:chromatin binding"/>
    <property type="evidence" value="ECO:0007669"/>
    <property type="project" value="TreeGrafter"/>
</dbReference>
<evidence type="ECO:0000313" key="3">
    <source>
        <dbReference type="EMBL" id="CAD0083146.1"/>
    </source>
</evidence>
<name>A0A9N8J8W5_9PEZI</name>
<dbReference type="PANTHER" id="PTHR43941:SF1">
    <property type="entry name" value="STRUCTURAL MAINTENANCE OF CHROMOSOMES PROTEIN 2"/>
    <property type="match status" value="1"/>
</dbReference>
<reference evidence="3" key="1">
    <citation type="submission" date="2020-06" db="EMBL/GenBank/DDBJ databases">
        <authorList>
            <person name="Onetto C."/>
        </authorList>
    </citation>
    <scope>NUCLEOTIDE SEQUENCE</scope>
</reference>
<feature type="compositionally biased region" description="Polar residues" evidence="2">
    <location>
        <begin position="1191"/>
        <end position="1203"/>
    </location>
</feature>
<keyword evidence="4" id="KW-1185">Reference proteome</keyword>
<accession>A0A9N8J8W5</accession>
<dbReference type="GO" id="GO:0000796">
    <property type="term" value="C:condensin complex"/>
    <property type="evidence" value="ECO:0007669"/>
    <property type="project" value="TreeGrafter"/>
</dbReference>
<feature type="compositionally biased region" description="Low complexity" evidence="2">
    <location>
        <begin position="1142"/>
        <end position="1155"/>
    </location>
</feature>
<protein>
    <submittedName>
        <fullName evidence="3">Uncharacterized protein</fullName>
    </submittedName>
</protein>
<feature type="compositionally biased region" description="Polar residues" evidence="2">
    <location>
        <begin position="1250"/>
        <end position="1267"/>
    </location>
</feature>
<dbReference type="GO" id="GO:0000793">
    <property type="term" value="C:condensed chromosome"/>
    <property type="evidence" value="ECO:0007669"/>
    <property type="project" value="TreeGrafter"/>
</dbReference>
<dbReference type="GO" id="GO:0007076">
    <property type="term" value="P:mitotic chromosome condensation"/>
    <property type="evidence" value="ECO:0007669"/>
    <property type="project" value="TreeGrafter"/>
</dbReference>
<evidence type="ECO:0000256" key="2">
    <source>
        <dbReference type="SAM" id="MobiDB-lite"/>
    </source>
</evidence>
<feature type="coiled-coil region" evidence="1">
    <location>
        <begin position="270"/>
        <end position="304"/>
    </location>
</feature>
<feature type="region of interest" description="Disordered" evidence="2">
    <location>
        <begin position="14"/>
        <end position="162"/>
    </location>
</feature>
<comment type="caution">
    <text evidence="3">The sequence shown here is derived from an EMBL/GenBank/DDBJ whole genome shotgun (WGS) entry which is preliminary data.</text>
</comment>
<evidence type="ECO:0000256" key="1">
    <source>
        <dbReference type="SAM" id="Coils"/>
    </source>
</evidence>
<sequence>MLVSQIASVKDTEVLSETPSDTDNIFSIADPEPPKSFVVSTQTLTERAEQQDTNIEDEAHSLLEASITDDVDVPMQDAAASDDLPRDISENPVSEVRLVHAESPEGRHVNMDEQLPIQAQHPNDDQHPDQEAHSIPEQHSITTQHPVEDDPPVEQPQLAKEKQAVVPEAYIQNAHEAPLPNVDRNVQCPQTPADTMPPTLVDTQQSARGVVGRSNSPRVAKNKRQASQPGSVVRNSNLTAKPRTISSSYTAAQLYQLADYLKEQERLQEKRDWVKDLAAKQAELEKTNRDRLSLQTECAQLKASLKRYSGIAEKLKTIINAYNGLGKDIKGLQTSRAKYDREFRELRSQISTNLDAVTSLPEQIARIDKLKVNSLSLIRECKSSIMNLRKERSDLERRLREISSSLEQEKSRQAAFDKRIQTFQTERRSTEEMLNGCISKISDCLGEFKAFIEQGTSSSETSRELLELMRKENEVISEQIRSSGTNMETVKTSVEQLSSGLEKHVRELKEANNSISKTRSENENKVVTALEAIKDQFETWEDLKEKNTALRERIVEEEQNSKSSKEKIAKLEENLTDKTNAEAELRKRIDELQSSQATLESHKVSAEADKAKLLELTTSESNLKQELEKLKSEKAENIATIASMAEQKTTLQREKGDLQGQIGEMIKLLEDARYAIPDFGPEKARVEADAKKQIDEAVNEHKIEIRRLSIDFRNEKLRLQKKKEEVDRELTAREDIVRDLQSQLDRLKQAYGNRGPAAWSEELQQKNTEIKRLNEESAETSRRPEILQQDLDSIRRSAEDSLKKGAQELQQRDSHIKSLNETITATENKVKSLEQELEEVKRSNEVTVNTIREDATRKSQDAEDRLKIMETRLCEASSSKRALETSFGDLERSSTDEAEQRQNEISDLRQSLENANSRLKEMGERHTQQQEVVRQKDSNNEKLKQDIEKLKEDHVKANTATVQILNSQSQQDFQDQASTPPTKKVRRAVNRNARSISKSTSSATSTSATQPTSDIPESTQPRSTGASIFGPFSEPRSNSHNINRLNSPLQEEEEMLDLDDSHLQFPKTISRPNTSQSDSQRAYRLGSQEELNEDGVRLRDQNNLSQAQTQSEFQKHVASSSSLSEIEDLDDSHRKAALEETQSQNRSQNLQQQSQGFEPSTQQQHSLDLSARTQQQSLDLSAFDELAMSSQPGLATPTKSGGRNLQGVGKKLTPRPESQPKQSRPGALHTKTNKKQRTEKAAPAAASSSQRSVTATPRRSQTTSGTPGPQRRRSTRSNKEQNMANRFNDEINSPRVGR</sequence>
<feature type="region of interest" description="Disordered" evidence="2">
    <location>
        <begin position="204"/>
        <end position="230"/>
    </location>
</feature>
<feature type="coiled-coil region" evidence="1">
    <location>
        <begin position="494"/>
        <end position="647"/>
    </location>
</feature>
<dbReference type="Gene3D" id="1.10.287.1490">
    <property type="match status" value="1"/>
</dbReference>